<dbReference type="GO" id="GO:0005983">
    <property type="term" value="P:starch catabolic process"/>
    <property type="evidence" value="ECO:0007669"/>
    <property type="project" value="TreeGrafter"/>
</dbReference>
<accession>Q22X01</accession>
<dbReference type="FunFam" id="3.90.190.10:FF:000157">
    <property type="entry name" value="Protein-tyrosine phosphatase"/>
    <property type="match status" value="1"/>
</dbReference>
<feature type="domain" description="CBM20" evidence="6">
    <location>
        <begin position="51"/>
        <end position="161"/>
    </location>
</feature>
<dbReference type="InterPro" id="IPR013784">
    <property type="entry name" value="Carb-bd-like_fold"/>
</dbReference>
<organism evidence="7 8">
    <name type="scientific">Tetrahymena thermophila (strain SB210)</name>
    <dbReference type="NCBI Taxonomy" id="312017"/>
    <lineage>
        <taxon>Eukaryota</taxon>
        <taxon>Sar</taxon>
        <taxon>Alveolata</taxon>
        <taxon>Ciliophora</taxon>
        <taxon>Intramacronucleata</taxon>
        <taxon>Oligohymenophorea</taxon>
        <taxon>Hymenostomatida</taxon>
        <taxon>Tetrahymenina</taxon>
        <taxon>Tetrahymenidae</taxon>
        <taxon>Tetrahymena</taxon>
    </lineage>
</organism>
<feature type="compositionally biased region" description="Low complexity" evidence="3">
    <location>
        <begin position="14"/>
        <end position="38"/>
    </location>
</feature>
<dbReference type="SMART" id="SM00195">
    <property type="entry name" value="DSPc"/>
    <property type="match status" value="1"/>
</dbReference>
<keyword evidence="2" id="KW-0904">Protein phosphatase</keyword>
<dbReference type="PROSITE" id="PS50056">
    <property type="entry name" value="TYR_PHOSPHATASE_2"/>
    <property type="match status" value="1"/>
</dbReference>
<dbReference type="Pfam" id="PF00686">
    <property type="entry name" value="CBM_20"/>
    <property type="match status" value="1"/>
</dbReference>
<dbReference type="GO" id="GO:0009507">
    <property type="term" value="C:chloroplast"/>
    <property type="evidence" value="ECO:0007669"/>
    <property type="project" value="TreeGrafter"/>
</dbReference>
<dbReference type="GO" id="GO:0004721">
    <property type="term" value="F:phosphoprotein phosphatase activity"/>
    <property type="evidence" value="ECO:0007669"/>
    <property type="project" value="UniProtKB-KW"/>
</dbReference>
<keyword evidence="1" id="KW-0378">Hydrolase</keyword>
<dbReference type="EMBL" id="GG662809">
    <property type="protein sequence ID" value="EAR89845.2"/>
    <property type="molecule type" value="Genomic_DNA"/>
</dbReference>
<dbReference type="PROSITE" id="PS50054">
    <property type="entry name" value="TYR_PHOSPHATASE_DUAL"/>
    <property type="match status" value="1"/>
</dbReference>
<dbReference type="PROSITE" id="PS00383">
    <property type="entry name" value="TYR_PHOSPHATASE_1"/>
    <property type="match status" value="1"/>
</dbReference>
<dbReference type="InterPro" id="IPR052832">
    <property type="entry name" value="Starch-Glucan_Phosphatase"/>
</dbReference>
<evidence type="ECO:0000256" key="3">
    <source>
        <dbReference type="SAM" id="MobiDB-lite"/>
    </source>
</evidence>
<feature type="domain" description="Tyrosine specific protein phosphatases" evidence="5">
    <location>
        <begin position="350"/>
        <end position="405"/>
    </location>
</feature>
<dbReference type="eggNOG" id="KOG1716">
    <property type="taxonomic scope" value="Eukaryota"/>
</dbReference>
<dbReference type="SMART" id="SM01065">
    <property type="entry name" value="CBM_2"/>
    <property type="match status" value="1"/>
</dbReference>
<evidence type="ECO:0000313" key="8">
    <source>
        <dbReference type="Proteomes" id="UP000009168"/>
    </source>
</evidence>
<dbReference type="InterPro" id="IPR016130">
    <property type="entry name" value="Tyr_Pase_AS"/>
</dbReference>
<dbReference type="OMA" id="NHMIQNE"/>
<evidence type="ECO:0000259" key="5">
    <source>
        <dbReference type="PROSITE" id="PS50056"/>
    </source>
</evidence>
<evidence type="ECO:0000313" key="7">
    <source>
        <dbReference type="EMBL" id="EAR89845.2"/>
    </source>
</evidence>
<dbReference type="InterPro" id="IPR002044">
    <property type="entry name" value="CBM20"/>
</dbReference>
<keyword evidence="8" id="KW-1185">Reference proteome</keyword>
<evidence type="ECO:0000259" key="4">
    <source>
        <dbReference type="PROSITE" id="PS50054"/>
    </source>
</evidence>
<dbReference type="InterPro" id="IPR020422">
    <property type="entry name" value="TYR_PHOSPHATASE_DUAL_dom"/>
</dbReference>
<dbReference type="RefSeq" id="XP_001010090.2">
    <property type="nucleotide sequence ID" value="XM_001010090.3"/>
</dbReference>
<evidence type="ECO:0000256" key="1">
    <source>
        <dbReference type="ARBA" id="ARBA00022801"/>
    </source>
</evidence>
<dbReference type="KEGG" id="tet:TTHERM_00633520"/>
<gene>
    <name evidence="7" type="ORF">TTHERM_00633520</name>
</gene>
<dbReference type="InterPro" id="IPR029021">
    <property type="entry name" value="Prot-tyrosine_phosphatase-like"/>
</dbReference>
<dbReference type="PANTHER" id="PTHR46642">
    <property type="entry name" value="DUAL SPECIFICITY PHOSPHATASE, SUBGROUP, CATALYTIC DOMAIN"/>
    <property type="match status" value="1"/>
</dbReference>
<evidence type="ECO:0000256" key="2">
    <source>
        <dbReference type="ARBA" id="ARBA00022912"/>
    </source>
</evidence>
<dbReference type="InterPro" id="IPR000387">
    <property type="entry name" value="Tyr_Pase_dom"/>
</dbReference>
<dbReference type="PANTHER" id="PTHR46642:SF3">
    <property type="entry name" value="PHOSPHOGLUCAN PHOSPHATASE DSP4, CHLOROPLASTIC"/>
    <property type="match status" value="1"/>
</dbReference>
<dbReference type="AlphaFoldDB" id="Q22X01"/>
<proteinExistence type="predicted"/>
<dbReference type="Pfam" id="PF00782">
    <property type="entry name" value="DSPc"/>
    <property type="match status" value="1"/>
</dbReference>
<dbReference type="STRING" id="312017.Q22X01"/>
<dbReference type="OrthoDB" id="273181at2759"/>
<dbReference type="InterPro" id="IPR013783">
    <property type="entry name" value="Ig-like_fold"/>
</dbReference>
<feature type="domain" description="Tyrosine-protein phosphatase" evidence="4">
    <location>
        <begin position="271"/>
        <end position="426"/>
    </location>
</feature>
<feature type="region of interest" description="Disordered" evidence="3">
    <location>
        <begin position="1"/>
        <end position="38"/>
    </location>
</feature>
<dbReference type="Gene3D" id="2.60.40.10">
    <property type="entry name" value="Immunoglobulins"/>
    <property type="match status" value="1"/>
</dbReference>
<dbReference type="GeneID" id="7826240"/>
<protein>
    <submittedName>
        <fullName evidence="7">Dual specificity phosphatase domain protein</fullName>
    </submittedName>
</protein>
<dbReference type="CDD" id="cd05467">
    <property type="entry name" value="CBM20"/>
    <property type="match status" value="1"/>
</dbReference>
<evidence type="ECO:0000259" key="6">
    <source>
        <dbReference type="PROSITE" id="PS51166"/>
    </source>
</evidence>
<dbReference type="InterPro" id="IPR000340">
    <property type="entry name" value="Dual-sp_phosphatase_cat-dom"/>
</dbReference>
<dbReference type="Proteomes" id="UP000009168">
    <property type="component" value="Unassembled WGS sequence"/>
</dbReference>
<dbReference type="SUPFAM" id="SSF52799">
    <property type="entry name" value="(Phosphotyrosine protein) phosphatases II"/>
    <property type="match status" value="1"/>
</dbReference>
<dbReference type="GO" id="GO:2001070">
    <property type="term" value="F:starch binding"/>
    <property type="evidence" value="ECO:0007669"/>
    <property type="project" value="InterPro"/>
</dbReference>
<dbReference type="GO" id="GO:0019203">
    <property type="term" value="F:carbohydrate phosphatase activity"/>
    <property type="evidence" value="ECO:0007669"/>
    <property type="project" value="TreeGrafter"/>
</dbReference>
<dbReference type="PROSITE" id="PS51166">
    <property type="entry name" value="CBM20"/>
    <property type="match status" value="1"/>
</dbReference>
<reference evidence="8" key="1">
    <citation type="journal article" date="2006" name="PLoS Biol.">
        <title>Macronuclear genome sequence of the ciliate Tetrahymena thermophila, a model eukaryote.</title>
        <authorList>
            <person name="Eisen J.A."/>
            <person name="Coyne R.S."/>
            <person name="Wu M."/>
            <person name="Wu D."/>
            <person name="Thiagarajan M."/>
            <person name="Wortman J.R."/>
            <person name="Badger J.H."/>
            <person name="Ren Q."/>
            <person name="Amedeo P."/>
            <person name="Jones K.M."/>
            <person name="Tallon L.J."/>
            <person name="Delcher A.L."/>
            <person name="Salzberg S.L."/>
            <person name="Silva J.C."/>
            <person name="Haas B.J."/>
            <person name="Majoros W.H."/>
            <person name="Farzad M."/>
            <person name="Carlton J.M."/>
            <person name="Smith R.K. Jr."/>
            <person name="Garg J."/>
            <person name="Pearlman R.E."/>
            <person name="Karrer K.M."/>
            <person name="Sun L."/>
            <person name="Manning G."/>
            <person name="Elde N.C."/>
            <person name="Turkewitz A.P."/>
            <person name="Asai D.J."/>
            <person name="Wilkes D.E."/>
            <person name="Wang Y."/>
            <person name="Cai H."/>
            <person name="Collins K."/>
            <person name="Stewart B.A."/>
            <person name="Lee S.R."/>
            <person name="Wilamowska K."/>
            <person name="Weinberg Z."/>
            <person name="Ruzzo W.L."/>
            <person name="Wloga D."/>
            <person name="Gaertig J."/>
            <person name="Frankel J."/>
            <person name="Tsao C.-C."/>
            <person name="Gorovsky M.A."/>
            <person name="Keeling P.J."/>
            <person name="Waller R.F."/>
            <person name="Patron N.J."/>
            <person name="Cherry J.M."/>
            <person name="Stover N.A."/>
            <person name="Krieger C.J."/>
            <person name="del Toro C."/>
            <person name="Ryder H.F."/>
            <person name="Williamson S.C."/>
            <person name="Barbeau R.A."/>
            <person name="Hamilton E.P."/>
            <person name="Orias E."/>
        </authorList>
    </citation>
    <scope>NUCLEOTIDE SEQUENCE [LARGE SCALE GENOMIC DNA]</scope>
    <source>
        <strain evidence="8">SB210</strain>
    </source>
</reference>
<dbReference type="Gene3D" id="3.90.190.10">
    <property type="entry name" value="Protein tyrosine phosphatase superfamily"/>
    <property type="match status" value="1"/>
</dbReference>
<dbReference type="InParanoid" id="Q22X01"/>
<sequence length="480" mass="55384">MGFLADNPQDDSEALSTAAQATPSTTQGSSESSTDTISSSTQISGFSTASLVKKHQSQVKFKIHYQATFGQSLYVVGSIKALGKWRIEKSLLMKWTEGHYWVASLASSEIDSAELDKLIEYKYCLANTVYPEQYLILWEEGPNRSFYFPEVSQLCLNDFWSLRKVILRLFEAKNDKDLYVLGDCEEIGTYESPSKMERVVQTNFADLSQTVFFEKTLLVKAHKQKIKYTYAKKDTNQMLIIDRQPRKLQIKQPPKHIHIEINDNSFSSKFQVTKIDDNIYLGPYPQSEEDVKELSERGIRAVLNLQTEKDMQLKGAAYIKLLRFYKTYNIQPFHFPVIDMDVIDMCYKLQDVSRLLNYLVSTMKRVYVHCTAGMFRSPQCVIGYYTYFKNMKVQQAIKYVENQHPHSKINKGYIETIMNCTPVPTYNSMNDIDKKYQKNHISDSDFFDDDDDDDNNNLLISHTESIININNITDISPILT</sequence>
<dbReference type="SUPFAM" id="SSF49452">
    <property type="entry name" value="Starch-binding domain-like"/>
    <property type="match status" value="1"/>
</dbReference>
<name>Q22X01_TETTS</name>
<dbReference type="HOGENOM" id="CLU_023073_0_0_1"/>